<accession>A0ABW0KD60</accession>
<dbReference type="PROSITE" id="PS51000">
    <property type="entry name" value="HTH_DEOR_2"/>
    <property type="match status" value="1"/>
</dbReference>
<evidence type="ECO:0000256" key="1">
    <source>
        <dbReference type="ARBA" id="ARBA00023015"/>
    </source>
</evidence>
<organism evidence="4 5">
    <name type="scientific">Paenibacillus aestuarii</name>
    <dbReference type="NCBI Taxonomy" id="516965"/>
    <lineage>
        <taxon>Bacteria</taxon>
        <taxon>Bacillati</taxon>
        <taxon>Bacillota</taxon>
        <taxon>Bacilli</taxon>
        <taxon>Bacillales</taxon>
        <taxon>Paenibacillaceae</taxon>
        <taxon>Paenibacillus</taxon>
    </lineage>
</organism>
<dbReference type="PANTHER" id="PTHR34580">
    <property type="match status" value="1"/>
</dbReference>
<dbReference type="PIRSF" id="PIRSF016838">
    <property type="entry name" value="PafC"/>
    <property type="match status" value="1"/>
</dbReference>
<evidence type="ECO:0000256" key="2">
    <source>
        <dbReference type="ARBA" id="ARBA00023163"/>
    </source>
</evidence>
<reference evidence="5" key="1">
    <citation type="journal article" date="2019" name="Int. J. Syst. Evol. Microbiol.">
        <title>The Global Catalogue of Microorganisms (GCM) 10K type strain sequencing project: providing services to taxonomists for standard genome sequencing and annotation.</title>
        <authorList>
            <consortium name="The Broad Institute Genomics Platform"/>
            <consortium name="The Broad Institute Genome Sequencing Center for Infectious Disease"/>
            <person name="Wu L."/>
            <person name="Ma J."/>
        </authorList>
    </citation>
    <scope>NUCLEOTIDE SEQUENCE [LARGE SCALE GENOMIC DNA]</scope>
    <source>
        <strain evidence="5">KACC 11904</strain>
    </source>
</reference>
<evidence type="ECO:0000313" key="5">
    <source>
        <dbReference type="Proteomes" id="UP001596044"/>
    </source>
</evidence>
<gene>
    <name evidence="4" type="ORF">ACFPOG_19885</name>
</gene>
<dbReference type="InterPro" id="IPR036390">
    <property type="entry name" value="WH_DNA-bd_sf"/>
</dbReference>
<comment type="caution">
    <text evidence="4">The sequence shown here is derived from an EMBL/GenBank/DDBJ whole genome shotgun (WGS) entry which is preliminary data.</text>
</comment>
<feature type="domain" description="HTH deoR-type" evidence="3">
    <location>
        <begin position="5"/>
        <end position="60"/>
    </location>
</feature>
<dbReference type="InterPro" id="IPR001034">
    <property type="entry name" value="DeoR_HTH"/>
</dbReference>
<keyword evidence="5" id="KW-1185">Reference proteome</keyword>
<dbReference type="InterPro" id="IPR057727">
    <property type="entry name" value="WCX_dom"/>
</dbReference>
<evidence type="ECO:0000259" key="3">
    <source>
        <dbReference type="PROSITE" id="PS51000"/>
    </source>
</evidence>
<dbReference type="InterPro" id="IPR036388">
    <property type="entry name" value="WH-like_DNA-bd_sf"/>
</dbReference>
<dbReference type="Gene3D" id="1.10.10.10">
    <property type="entry name" value="Winged helix-like DNA-binding domain superfamily/Winged helix DNA-binding domain"/>
    <property type="match status" value="1"/>
</dbReference>
<dbReference type="SUPFAM" id="SSF46785">
    <property type="entry name" value="Winged helix' DNA-binding domain"/>
    <property type="match status" value="1"/>
</dbReference>
<dbReference type="Pfam" id="PF25583">
    <property type="entry name" value="WCX"/>
    <property type="match status" value="1"/>
</dbReference>
<dbReference type="RefSeq" id="WP_377525705.1">
    <property type="nucleotide sequence ID" value="NZ_JAQFVF010000088.1"/>
</dbReference>
<dbReference type="InterPro" id="IPR026881">
    <property type="entry name" value="WYL_dom"/>
</dbReference>
<sequence>MIRLKLDRLLAITMLLLNRKRISAKELSERFEVSQRTIYRDVETINQAGVPIVSYAGNTGGYEIMDQYRLDRQFLSLEELQSIIAGLRGIRATVGDQEIGALLDKVGALVAKSEQDPIAALNNQLIIDMNPWRGEKFGKEKLNDLRTAIRETRLVSFQYMSSQSEYTERTVEPMGIVVKGFNWYLYGYCLLRNDFRVFRLSRMKAVEVLNRTFIRKEETLEKLSYGWGKKEPPACIQLILHAQPNVRAQVEDYFQSEQIEELPDGSTRITAYQPDEPWLHGMLLSYGPSLRVLEPPHLAAIIKNKAKQIVQLYDNEH</sequence>
<dbReference type="InterPro" id="IPR028349">
    <property type="entry name" value="PafC-like"/>
</dbReference>
<dbReference type="PROSITE" id="PS52050">
    <property type="entry name" value="WYL"/>
    <property type="match status" value="1"/>
</dbReference>
<evidence type="ECO:0000313" key="4">
    <source>
        <dbReference type="EMBL" id="MFC5450517.1"/>
    </source>
</evidence>
<dbReference type="PANTHER" id="PTHR34580:SF1">
    <property type="entry name" value="PROTEIN PAFC"/>
    <property type="match status" value="1"/>
</dbReference>
<proteinExistence type="predicted"/>
<keyword evidence="1" id="KW-0805">Transcription regulation</keyword>
<dbReference type="Pfam" id="PF13280">
    <property type="entry name" value="WYL"/>
    <property type="match status" value="1"/>
</dbReference>
<dbReference type="Pfam" id="PF08279">
    <property type="entry name" value="HTH_11"/>
    <property type="match status" value="1"/>
</dbReference>
<protein>
    <submittedName>
        <fullName evidence="4">Helix-turn-helix transcriptional regulator</fullName>
    </submittedName>
</protein>
<dbReference type="InterPro" id="IPR013196">
    <property type="entry name" value="HTH_11"/>
</dbReference>
<keyword evidence="2" id="KW-0804">Transcription</keyword>
<dbReference type="Proteomes" id="UP001596044">
    <property type="component" value="Unassembled WGS sequence"/>
</dbReference>
<name>A0ABW0KD60_9BACL</name>
<dbReference type="EMBL" id="JBHSMJ010000026">
    <property type="protein sequence ID" value="MFC5450517.1"/>
    <property type="molecule type" value="Genomic_DNA"/>
</dbReference>
<dbReference type="InterPro" id="IPR051534">
    <property type="entry name" value="CBASS_pafABC_assoc_protein"/>
</dbReference>